<dbReference type="PANTHER" id="PTHR12629">
    <property type="entry name" value="DIPHOSPHOINOSITOL POLYPHOSPHATE PHOSPHOHYDROLASE"/>
    <property type="match status" value="1"/>
</dbReference>
<accession>A0ABQ5UAZ7</accession>
<proteinExistence type="predicted"/>
<dbReference type="Gene3D" id="3.90.79.10">
    <property type="entry name" value="Nucleoside Triphosphate Pyrophosphohydrolase"/>
    <property type="match status" value="1"/>
</dbReference>
<evidence type="ECO:0000313" key="7">
    <source>
        <dbReference type="Proteomes" id="UP001161406"/>
    </source>
</evidence>
<dbReference type="CDD" id="cd04666">
    <property type="entry name" value="NUDIX_DIPP2_like_Nudt4"/>
    <property type="match status" value="1"/>
</dbReference>
<evidence type="ECO:0000256" key="4">
    <source>
        <dbReference type="ARBA" id="ARBA00022842"/>
    </source>
</evidence>
<dbReference type="Pfam" id="PF00293">
    <property type="entry name" value="NUDIX"/>
    <property type="match status" value="1"/>
</dbReference>
<dbReference type="InterPro" id="IPR047198">
    <property type="entry name" value="DDP-like_NUDIX"/>
</dbReference>
<dbReference type="PANTHER" id="PTHR12629:SF0">
    <property type="entry name" value="DIPHOSPHOINOSITOL-POLYPHOSPHATE DIPHOSPHATASE"/>
    <property type="match status" value="1"/>
</dbReference>
<gene>
    <name evidence="6" type="ORF">GCM10007913_08470</name>
</gene>
<sequence>MLREFLNLWNPKVETAAGSRQSGAIPYVLREGRVVFLLVTSRRTGRWIFPKGSIPSGMTAWDSAAKEALEEAGVTGVVESEPLGSYRISDKGQLVDIDLYPLRVESQLDIWDEMDQRSRHWVLLAEARRLLADRALTRIADRLHRRLTAEGAKQ</sequence>
<reference evidence="6" key="1">
    <citation type="journal article" date="2014" name="Int. J. Syst. Evol. Microbiol.">
        <title>Complete genome of a new Firmicutes species belonging to the dominant human colonic microbiota ('Ruminococcus bicirculans') reveals two chromosomes and a selective capacity to utilize plant glucans.</title>
        <authorList>
            <consortium name="NISC Comparative Sequencing Program"/>
            <person name="Wegmann U."/>
            <person name="Louis P."/>
            <person name="Goesmann A."/>
            <person name="Henrissat B."/>
            <person name="Duncan S.H."/>
            <person name="Flint H.J."/>
        </authorList>
    </citation>
    <scope>NUCLEOTIDE SEQUENCE</scope>
    <source>
        <strain evidence="6">NBRC 103855</strain>
    </source>
</reference>
<evidence type="ECO:0000256" key="3">
    <source>
        <dbReference type="ARBA" id="ARBA00022801"/>
    </source>
</evidence>
<keyword evidence="4" id="KW-0460">Magnesium</keyword>
<comment type="caution">
    <text evidence="6">The sequence shown here is derived from an EMBL/GenBank/DDBJ whole genome shotgun (WGS) entry which is preliminary data.</text>
</comment>
<keyword evidence="2" id="KW-0479">Metal-binding</keyword>
<organism evidence="6 7">
    <name type="scientific">Devosia yakushimensis</name>
    <dbReference type="NCBI Taxonomy" id="470028"/>
    <lineage>
        <taxon>Bacteria</taxon>
        <taxon>Pseudomonadati</taxon>
        <taxon>Pseudomonadota</taxon>
        <taxon>Alphaproteobacteria</taxon>
        <taxon>Hyphomicrobiales</taxon>
        <taxon>Devosiaceae</taxon>
        <taxon>Devosia</taxon>
    </lineage>
</organism>
<dbReference type="EMBL" id="BSNG01000001">
    <property type="protein sequence ID" value="GLQ08915.1"/>
    <property type="molecule type" value="Genomic_DNA"/>
</dbReference>
<dbReference type="RefSeq" id="WP_284388230.1">
    <property type="nucleotide sequence ID" value="NZ_BSNG01000001.1"/>
</dbReference>
<dbReference type="InterPro" id="IPR015797">
    <property type="entry name" value="NUDIX_hydrolase-like_dom_sf"/>
</dbReference>
<keyword evidence="3" id="KW-0378">Hydrolase</keyword>
<comment type="cofactor">
    <cofactor evidence="1">
        <name>Mg(2+)</name>
        <dbReference type="ChEBI" id="CHEBI:18420"/>
    </cofactor>
</comment>
<dbReference type="SUPFAM" id="SSF55811">
    <property type="entry name" value="Nudix"/>
    <property type="match status" value="1"/>
</dbReference>
<dbReference type="InterPro" id="IPR000086">
    <property type="entry name" value="NUDIX_hydrolase_dom"/>
</dbReference>
<keyword evidence="7" id="KW-1185">Reference proteome</keyword>
<evidence type="ECO:0000256" key="2">
    <source>
        <dbReference type="ARBA" id="ARBA00022723"/>
    </source>
</evidence>
<evidence type="ECO:0000256" key="1">
    <source>
        <dbReference type="ARBA" id="ARBA00001946"/>
    </source>
</evidence>
<name>A0ABQ5UAZ7_9HYPH</name>
<evidence type="ECO:0000259" key="5">
    <source>
        <dbReference type="PROSITE" id="PS51462"/>
    </source>
</evidence>
<protein>
    <recommendedName>
        <fullName evidence="5">Nudix hydrolase domain-containing protein</fullName>
    </recommendedName>
</protein>
<evidence type="ECO:0000313" key="6">
    <source>
        <dbReference type="EMBL" id="GLQ08915.1"/>
    </source>
</evidence>
<dbReference type="Proteomes" id="UP001161406">
    <property type="component" value="Unassembled WGS sequence"/>
</dbReference>
<reference evidence="6" key="2">
    <citation type="submission" date="2023-01" db="EMBL/GenBank/DDBJ databases">
        <title>Draft genome sequence of Devosia yakushimensis strain NBRC 103855.</title>
        <authorList>
            <person name="Sun Q."/>
            <person name="Mori K."/>
        </authorList>
    </citation>
    <scope>NUCLEOTIDE SEQUENCE</scope>
    <source>
        <strain evidence="6">NBRC 103855</strain>
    </source>
</reference>
<feature type="domain" description="Nudix hydrolase" evidence="5">
    <location>
        <begin position="19"/>
        <end position="145"/>
    </location>
</feature>
<dbReference type="PROSITE" id="PS51462">
    <property type="entry name" value="NUDIX"/>
    <property type="match status" value="1"/>
</dbReference>